<dbReference type="OrthoDB" id="4510721at2759"/>
<evidence type="ECO:0000313" key="3">
    <source>
        <dbReference type="EMBL" id="OJZ88802.1"/>
    </source>
</evidence>
<dbReference type="PANTHER" id="PTHR28019">
    <property type="entry name" value="CELL MEMBRANE PROTEIN YLR413W-RELATED"/>
    <property type="match status" value="1"/>
</dbReference>
<dbReference type="InterPro" id="IPR009571">
    <property type="entry name" value="SUR7/Rim9-like_fungi"/>
</dbReference>
<protein>
    <submittedName>
        <fullName evidence="3">Uncharacterized protein</fullName>
    </submittedName>
</protein>
<evidence type="ECO:0000256" key="2">
    <source>
        <dbReference type="SAM" id="SignalP"/>
    </source>
</evidence>
<feature type="transmembrane region" description="Helical" evidence="1">
    <location>
        <begin position="256"/>
        <end position="276"/>
    </location>
</feature>
<dbReference type="Pfam" id="PF06687">
    <property type="entry name" value="SUR7"/>
    <property type="match status" value="1"/>
</dbReference>
<dbReference type="PANTHER" id="PTHR28019:SF3">
    <property type="entry name" value="INTEGRAL MEMBRANE PROTEIN (AFU_ORTHOLOGUE AFUA_6G07470)"/>
    <property type="match status" value="1"/>
</dbReference>
<feature type="transmembrane region" description="Helical" evidence="1">
    <location>
        <begin position="217"/>
        <end position="236"/>
    </location>
</feature>
<sequence length="283" mass="30375">MTLSSATLVCLAVVLSACTSPSSLQDVYFLKVRNCSMCLYMANLQQLKVNVIGIHDPEHLNLLRSLAITNTENYSSSLGIGHLSDSLSESVGDAVDHISGHVVDQPSHVQSLLPIYYAIGLWSYCEGKPSYKSFSNCSKPSAHFSFNPMDALGTWLGPAGEVTSDLIQPVLKGYEHISQWIICAYITGFLAAFLANVIGLCYLSVFVRESVLTSAQVSSLLIIGASVSVTILYQLLAKGINSLFQHEITANLGPHAMAVTWLAVAFSAGSSLLLAVEMCCCCL</sequence>
<organism evidence="3 4">
    <name type="scientific">Aspergillus luchuensis (strain CBS 106.47)</name>
    <dbReference type="NCBI Taxonomy" id="1137211"/>
    <lineage>
        <taxon>Eukaryota</taxon>
        <taxon>Fungi</taxon>
        <taxon>Dikarya</taxon>
        <taxon>Ascomycota</taxon>
        <taxon>Pezizomycotina</taxon>
        <taxon>Eurotiomycetes</taxon>
        <taxon>Eurotiomycetidae</taxon>
        <taxon>Eurotiales</taxon>
        <taxon>Aspergillaceae</taxon>
        <taxon>Aspergillus</taxon>
        <taxon>Aspergillus subgen. Circumdati</taxon>
    </lineage>
</organism>
<dbReference type="InterPro" id="IPR052413">
    <property type="entry name" value="SUR7_domain"/>
</dbReference>
<dbReference type="VEuPathDB" id="FungiDB:ASPFODRAFT_130232"/>
<proteinExistence type="predicted"/>
<gene>
    <name evidence="3" type="ORF">ASPFODRAFT_130232</name>
</gene>
<dbReference type="AlphaFoldDB" id="A0A1M3TQG7"/>
<evidence type="ECO:0000313" key="4">
    <source>
        <dbReference type="Proteomes" id="UP000184063"/>
    </source>
</evidence>
<keyword evidence="1" id="KW-0472">Membrane</keyword>
<evidence type="ECO:0000256" key="1">
    <source>
        <dbReference type="SAM" id="Phobius"/>
    </source>
</evidence>
<dbReference type="Proteomes" id="UP000184063">
    <property type="component" value="Unassembled WGS sequence"/>
</dbReference>
<accession>A0A1M3TQG7</accession>
<dbReference type="GO" id="GO:0031505">
    <property type="term" value="P:fungal-type cell wall organization"/>
    <property type="evidence" value="ECO:0007669"/>
    <property type="project" value="TreeGrafter"/>
</dbReference>
<dbReference type="GO" id="GO:0051285">
    <property type="term" value="C:cell cortex of cell tip"/>
    <property type="evidence" value="ECO:0007669"/>
    <property type="project" value="TreeGrafter"/>
</dbReference>
<feature type="chain" id="PRO_5012838381" evidence="2">
    <location>
        <begin position="25"/>
        <end position="283"/>
    </location>
</feature>
<keyword evidence="2" id="KW-0732">Signal</keyword>
<keyword evidence="1" id="KW-1133">Transmembrane helix</keyword>
<reference evidence="4" key="1">
    <citation type="journal article" date="2017" name="Genome Biol.">
        <title>Comparative genomics reveals high biological diversity and specific adaptations in the industrially and medically important fungal genus Aspergillus.</title>
        <authorList>
            <person name="de Vries R.P."/>
            <person name="Riley R."/>
            <person name="Wiebenga A."/>
            <person name="Aguilar-Osorio G."/>
            <person name="Amillis S."/>
            <person name="Uchima C.A."/>
            <person name="Anderluh G."/>
            <person name="Asadollahi M."/>
            <person name="Askin M."/>
            <person name="Barry K."/>
            <person name="Battaglia E."/>
            <person name="Bayram O."/>
            <person name="Benocci T."/>
            <person name="Braus-Stromeyer S.A."/>
            <person name="Caldana C."/>
            <person name="Canovas D."/>
            <person name="Cerqueira G.C."/>
            <person name="Chen F."/>
            <person name="Chen W."/>
            <person name="Choi C."/>
            <person name="Clum A."/>
            <person name="Dos Santos R.A."/>
            <person name="Damasio A.R."/>
            <person name="Diallinas G."/>
            <person name="Emri T."/>
            <person name="Fekete E."/>
            <person name="Flipphi M."/>
            <person name="Freyberg S."/>
            <person name="Gallo A."/>
            <person name="Gournas C."/>
            <person name="Habgood R."/>
            <person name="Hainaut M."/>
            <person name="Harispe M.L."/>
            <person name="Henrissat B."/>
            <person name="Hilden K.S."/>
            <person name="Hope R."/>
            <person name="Hossain A."/>
            <person name="Karabika E."/>
            <person name="Karaffa L."/>
            <person name="Karanyi Z."/>
            <person name="Krasevec N."/>
            <person name="Kuo A."/>
            <person name="Kusch H."/>
            <person name="LaButti K."/>
            <person name="Lagendijk E.L."/>
            <person name="Lapidus A."/>
            <person name="Levasseur A."/>
            <person name="Lindquist E."/>
            <person name="Lipzen A."/>
            <person name="Logrieco A.F."/>
            <person name="MacCabe A."/>
            <person name="Maekelae M.R."/>
            <person name="Malavazi I."/>
            <person name="Melin P."/>
            <person name="Meyer V."/>
            <person name="Mielnichuk N."/>
            <person name="Miskei M."/>
            <person name="Molnar A.P."/>
            <person name="Mule G."/>
            <person name="Ngan C.Y."/>
            <person name="Orejas M."/>
            <person name="Orosz E."/>
            <person name="Ouedraogo J.P."/>
            <person name="Overkamp K.M."/>
            <person name="Park H.-S."/>
            <person name="Perrone G."/>
            <person name="Piumi F."/>
            <person name="Punt P.J."/>
            <person name="Ram A.F."/>
            <person name="Ramon A."/>
            <person name="Rauscher S."/>
            <person name="Record E."/>
            <person name="Riano-Pachon D.M."/>
            <person name="Robert V."/>
            <person name="Roehrig J."/>
            <person name="Ruller R."/>
            <person name="Salamov A."/>
            <person name="Salih N.S."/>
            <person name="Samson R.A."/>
            <person name="Sandor E."/>
            <person name="Sanguinetti M."/>
            <person name="Schuetze T."/>
            <person name="Sepcic K."/>
            <person name="Shelest E."/>
            <person name="Sherlock G."/>
            <person name="Sophianopoulou V."/>
            <person name="Squina F.M."/>
            <person name="Sun H."/>
            <person name="Susca A."/>
            <person name="Todd R.B."/>
            <person name="Tsang A."/>
            <person name="Unkles S.E."/>
            <person name="van de Wiele N."/>
            <person name="van Rossen-Uffink D."/>
            <person name="Oliveira J.V."/>
            <person name="Vesth T.C."/>
            <person name="Visser J."/>
            <person name="Yu J.-H."/>
            <person name="Zhou M."/>
            <person name="Andersen M.R."/>
            <person name="Archer D.B."/>
            <person name="Baker S.E."/>
            <person name="Benoit I."/>
            <person name="Brakhage A.A."/>
            <person name="Braus G.H."/>
            <person name="Fischer R."/>
            <person name="Frisvad J.C."/>
            <person name="Goldman G.H."/>
            <person name="Houbraken J."/>
            <person name="Oakley B."/>
            <person name="Pocsi I."/>
            <person name="Scazzocchio C."/>
            <person name="Seiboth B."/>
            <person name="vanKuyk P.A."/>
            <person name="Wortman J."/>
            <person name="Dyer P.S."/>
            <person name="Grigoriev I.V."/>
        </authorList>
    </citation>
    <scope>NUCLEOTIDE SEQUENCE [LARGE SCALE GENOMIC DNA]</scope>
    <source>
        <strain evidence="4">CBS 106.47</strain>
    </source>
</reference>
<dbReference type="EMBL" id="KV878239">
    <property type="protein sequence ID" value="OJZ88802.1"/>
    <property type="molecule type" value="Genomic_DNA"/>
</dbReference>
<dbReference type="GO" id="GO:0005886">
    <property type="term" value="C:plasma membrane"/>
    <property type="evidence" value="ECO:0007669"/>
    <property type="project" value="InterPro"/>
</dbReference>
<feature type="transmembrane region" description="Helical" evidence="1">
    <location>
        <begin position="177"/>
        <end position="205"/>
    </location>
</feature>
<keyword evidence="1" id="KW-0812">Transmembrane</keyword>
<name>A0A1M3TQG7_ASPLC</name>
<feature type="signal peptide" evidence="2">
    <location>
        <begin position="1"/>
        <end position="24"/>
    </location>
</feature>